<keyword evidence="2" id="KW-1185">Reference proteome</keyword>
<gene>
    <name evidence="1" type="ORF">Ahy_A10g050661</name>
</gene>
<evidence type="ECO:0000313" key="1">
    <source>
        <dbReference type="EMBL" id="RYR35512.1"/>
    </source>
</evidence>
<reference evidence="1 2" key="1">
    <citation type="submission" date="2019-01" db="EMBL/GenBank/DDBJ databases">
        <title>Sequencing of cultivated peanut Arachis hypogaea provides insights into genome evolution and oil improvement.</title>
        <authorList>
            <person name="Chen X."/>
        </authorList>
    </citation>
    <scope>NUCLEOTIDE SEQUENCE [LARGE SCALE GENOMIC DNA]</scope>
    <source>
        <strain evidence="2">cv. Fuhuasheng</strain>
        <tissue evidence="1">Leaves</tissue>
    </source>
</reference>
<accession>A0A445B9Z9</accession>
<dbReference type="EMBL" id="SDMP01000010">
    <property type="protein sequence ID" value="RYR35512.1"/>
    <property type="molecule type" value="Genomic_DNA"/>
</dbReference>
<dbReference type="AlphaFoldDB" id="A0A445B9Z9"/>
<organism evidence="1 2">
    <name type="scientific">Arachis hypogaea</name>
    <name type="common">Peanut</name>
    <dbReference type="NCBI Taxonomy" id="3818"/>
    <lineage>
        <taxon>Eukaryota</taxon>
        <taxon>Viridiplantae</taxon>
        <taxon>Streptophyta</taxon>
        <taxon>Embryophyta</taxon>
        <taxon>Tracheophyta</taxon>
        <taxon>Spermatophyta</taxon>
        <taxon>Magnoliopsida</taxon>
        <taxon>eudicotyledons</taxon>
        <taxon>Gunneridae</taxon>
        <taxon>Pentapetalae</taxon>
        <taxon>rosids</taxon>
        <taxon>fabids</taxon>
        <taxon>Fabales</taxon>
        <taxon>Fabaceae</taxon>
        <taxon>Papilionoideae</taxon>
        <taxon>50 kb inversion clade</taxon>
        <taxon>dalbergioids sensu lato</taxon>
        <taxon>Dalbergieae</taxon>
        <taxon>Pterocarpus clade</taxon>
        <taxon>Arachis</taxon>
    </lineage>
</organism>
<name>A0A445B9Z9_ARAHY</name>
<proteinExistence type="predicted"/>
<comment type="caution">
    <text evidence="1">The sequence shown here is derived from an EMBL/GenBank/DDBJ whole genome shotgun (WGS) entry which is preliminary data.</text>
</comment>
<sequence length="263" mass="31065">MELVLTNSWIARNEPDKDKIYNDCVKVKISSVVELNRFFHLTITYNLNFLLQEIFYFDKDSIESIKSTILKSIGRSWKEIRNRLDHECYKSTKTLEQNIEELPPEIDKEHWRWFFEYRSKPETQCINEFMAPRFMKKLGPLEKIIEIEQRDVSSKMLFKDDSFVQALGKEHSGRVRGVDFGTMPSQLFHPSSHLSVDRAQTEDTQRMLFELQAEVAAKKLKRKQQKRLCFRLSNSTCALCYLIQRQGRELPLDIDARMNSLEG</sequence>
<evidence type="ECO:0000313" key="2">
    <source>
        <dbReference type="Proteomes" id="UP000289738"/>
    </source>
</evidence>
<protein>
    <submittedName>
        <fullName evidence="1">Uncharacterized protein</fullName>
    </submittedName>
</protein>
<dbReference type="Proteomes" id="UP000289738">
    <property type="component" value="Chromosome A10"/>
</dbReference>